<evidence type="ECO:0000256" key="4">
    <source>
        <dbReference type="SAM" id="Phobius"/>
    </source>
</evidence>
<keyword evidence="1" id="KW-0805">Transcription regulation</keyword>
<organism evidence="6 7">
    <name type="scientific">Saccharibacillus endophyticus</name>
    <dbReference type="NCBI Taxonomy" id="2060666"/>
    <lineage>
        <taxon>Bacteria</taxon>
        <taxon>Bacillati</taxon>
        <taxon>Bacillota</taxon>
        <taxon>Bacilli</taxon>
        <taxon>Bacillales</taxon>
        <taxon>Paenibacillaceae</taxon>
        <taxon>Saccharibacillus</taxon>
    </lineage>
</organism>
<comment type="caution">
    <text evidence="6">The sequence shown here is derived from an EMBL/GenBank/DDBJ whole genome shotgun (WGS) entry which is preliminary data.</text>
</comment>
<dbReference type="PANTHER" id="PTHR43280">
    <property type="entry name" value="ARAC-FAMILY TRANSCRIPTIONAL REGULATOR"/>
    <property type="match status" value="1"/>
</dbReference>
<keyword evidence="7" id="KW-1185">Reference proteome</keyword>
<accession>A0ABQ1ZI68</accession>
<feature type="transmembrane region" description="Helical" evidence="4">
    <location>
        <begin position="297"/>
        <end position="317"/>
    </location>
</feature>
<dbReference type="Pfam" id="PF17853">
    <property type="entry name" value="GGDEF_2"/>
    <property type="match status" value="1"/>
</dbReference>
<evidence type="ECO:0000313" key="6">
    <source>
        <dbReference type="EMBL" id="GGH67478.1"/>
    </source>
</evidence>
<dbReference type="RefSeq" id="WP_216673812.1">
    <property type="nucleotide sequence ID" value="NZ_BMDD01000001.1"/>
</dbReference>
<reference evidence="7" key="1">
    <citation type="journal article" date="2019" name="Int. J. Syst. Evol. Microbiol.">
        <title>The Global Catalogue of Microorganisms (GCM) 10K type strain sequencing project: providing services to taxonomists for standard genome sequencing and annotation.</title>
        <authorList>
            <consortium name="The Broad Institute Genomics Platform"/>
            <consortium name="The Broad Institute Genome Sequencing Center for Infectious Disease"/>
            <person name="Wu L."/>
            <person name="Ma J."/>
        </authorList>
    </citation>
    <scope>NUCLEOTIDE SEQUENCE [LARGE SCALE GENOMIC DNA]</scope>
    <source>
        <strain evidence="7">CCM 8702</strain>
    </source>
</reference>
<dbReference type="EMBL" id="BMDD01000001">
    <property type="protein sequence ID" value="GGH67478.1"/>
    <property type="molecule type" value="Genomic_DNA"/>
</dbReference>
<name>A0ABQ1ZI68_9BACL</name>
<evidence type="ECO:0000256" key="3">
    <source>
        <dbReference type="ARBA" id="ARBA00023163"/>
    </source>
</evidence>
<dbReference type="InterPro" id="IPR018060">
    <property type="entry name" value="HTH_AraC"/>
</dbReference>
<feature type="transmembrane region" description="Helical" evidence="4">
    <location>
        <begin position="12"/>
        <end position="36"/>
    </location>
</feature>
<dbReference type="PROSITE" id="PS01124">
    <property type="entry name" value="HTH_ARAC_FAMILY_2"/>
    <property type="match status" value="1"/>
</dbReference>
<proteinExistence type="predicted"/>
<evidence type="ECO:0000256" key="1">
    <source>
        <dbReference type="ARBA" id="ARBA00023015"/>
    </source>
</evidence>
<protein>
    <recommendedName>
        <fullName evidence="5">HTH araC/xylS-type domain-containing protein</fullName>
    </recommendedName>
</protein>
<keyword evidence="4" id="KW-1133">Transmembrane helix</keyword>
<keyword evidence="3" id="KW-0804">Transcription</keyword>
<dbReference type="SUPFAM" id="SSF46689">
    <property type="entry name" value="Homeodomain-like"/>
    <property type="match status" value="2"/>
</dbReference>
<dbReference type="Gene3D" id="3.30.450.20">
    <property type="entry name" value="PAS domain"/>
    <property type="match status" value="1"/>
</dbReference>
<dbReference type="PANTHER" id="PTHR43280:SF10">
    <property type="entry name" value="REGULATORY PROTEIN POCR"/>
    <property type="match status" value="1"/>
</dbReference>
<keyword evidence="4" id="KW-0812">Transmembrane</keyword>
<dbReference type="Pfam" id="PF12833">
    <property type="entry name" value="HTH_18"/>
    <property type="match status" value="1"/>
</dbReference>
<keyword evidence="4" id="KW-0472">Membrane</keyword>
<dbReference type="Proteomes" id="UP000605427">
    <property type="component" value="Unassembled WGS sequence"/>
</dbReference>
<dbReference type="InterPro" id="IPR009057">
    <property type="entry name" value="Homeodomain-like_sf"/>
</dbReference>
<keyword evidence="2" id="KW-0238">DNA-binding</keyword>
<gene>
    <name evidence="6" type="ORF">GCM10007362_00500</name>
</gene>
<evidence type="ECO:0000313" key="7">
    <source>
        <dbReference type="Proteomes" id="UP000605427"/>
    </source>
</evidence>
<evidence type="ECO:0000259" key="5">
    <source>
        <dbReference type="PROSITE" id="PS01124"/>
    </source>
</evidence>
<dbReference type="Gene3D" id="1.10.10.60">
    <property type="entry name" value="Homeodomain-like"/>
    <property type="match status" value="2"/>
</dbReference>
<feature type="domain" description="HTH araC/xylS-type" evidence="5">
    <location>
        <begin position="656"/>
        <end position="755"/>
    </location>
</feature>
<sequence length="768" mass="85700">MKVKPSYFKSRLFLKYISSYLFVLLIPLICLTFVLYHNTAANLRAQIEQSHLNQLTQAETIVDTHLQQLNDIASRAAYDPRLSRYRVHDPYYSLEAIDALGNYKAASPIIDEMFLYFRGDPRIYSSVGMYDLDVFADKYRFRNWQAGTVETDLNETRFATMRPADLVSRGSGFEQSTLAYLVPIVPNSPNPHGTLMYFVKESSLTGLIDSILGGYEGSSYIFDSEGQVLAVKSNQEKALGEDALGSLVSLSTGTHSIAIDGVPHSVVSVKSELNGWEYVTLMPSSQFFSSVLHIRTFIAALFSIVVVFGALGAWLLARRQYSPIFQLSEFAESKPTSRSGDSDPVHDAAPGNELDRIRSALQAYSAKADLQEPYARNHFLLMLLRHGGDEEPTPELLQSFGLNFDRARYFTMLIGRERPGATTDETRDWQLMLTMLAEAEYPELGAKLHSVELQKPDQIALIVGFDPLEELDEAEQIDRIARSVHDHLQGIGRLNPAIGIGTCSTGAQRLSQSFIEACSAFESRTRSGGASIAYFSDLTADSGEAYWVPKNVLLKLTQSLKQGSADVAARSVAEALDTLRIPGLSARYMRCIGFDILNTILKTANEAGIDNLHGGIPPIESFSSPEELEPYFLQLVDKLCEQIEQKEECEAHTLMDTIVAYIDEHYADHSLSLETISHKYSISMSYFSRSFKEKVGTNFVQYIWHKRMAAAIVQLTTTDEPLKEIIGRIGYQDAPNFIRKFKKETGHTPGQYRKLFSGSAKGVLKEEA</sequence>
<dbReference type="SMART" id="SM00342">
    <property type="entry name" value="HTH_ARAC"/>
    <property type="match status" value="1"/>
</dbReference>
<evidence type="ECO:0000256" key="2">
    <source>
        <dbReference type="ARBA" id="ARBA00023125"/>
    </source>
</evidence>
<dbReference type="InterPro" id="IPR041522">
    <property type="entry name" value="CdaR_GGDEF"/>
</dbReference>